<accession>E0I4Y5</accession>
<name>E0I4Y5_9BACL</name>
<proteinExistence type="predicted"/>
<dbReference type="InterPro" id="IPR000801">
    <property type="entry name" value="Esterase-like"/>
</dbReference>
<dbReference type="STRING" id="717606.PaecuDRAFT_0707"/>
<dbReference type="Proteomes" id="UP000005387">
    <property type="component" value="Unassembled WGS sequence"/>
</dbReference>
<dbReference type="InterPro" id="IPR029058">
    <property type="entry name" value="AB_hydrolase_fold"/>
</dbReference>
<feature type="chain" id="PRO_5003136091" evidence="1">
    <location>
        <begin position="22"/>
        <end position="303"/>
    </location>
</feature>
<dbReference type="AlphaFoldDB" id="E0I4Y5"/>
<dbReference type="Gene3D" id="3.40.50.1820">
    <property type="entry name" value="alpha/beta hydrolase"/>
    <property type="match status" value="1"/>
</dbReference>
<keyword evidence="1" id="KW-0732">Signal</keyword>
<reference evidence="2 3" key="1">
    <citation type="submission" date="2010-07" db="EMBL/GenBank/DDBJ databases">
        <title>The draft genome of Paenibacillus curdlanolyticus YK9.</title>
        <authorList>
            <consortium name="US DOE Joint Genome Institute (JGI-PGF)"/>
            <person name="Lucas S."/>
            <person name="Copeland A."/>
            <person name="Lapidus A."/>
            <person name="Cheng J.-F."/>
            <person name="Bruce D."/>
            <person name="Goodwin L."/>
            <person name="Pitluck S."/>
            <person name="Land M.L."/>
            <person name="Hauser L."/>
            <person name="Chang Y.-J."/>
            <person name="Jeffries C."/>
            <person name="Anderson I.J."/>
            <person name="Johnson E."/>
            <person name="Loganathan U."/>
            <person name="Mulhopadhyay B."/>
            <person name="Kyrpides N."/>
            <person name="Woyke T.J."/>
        </authorList>
    </citation>
    <scope>NUCLEOTIDE SEQUENCE [LARGE SCALE GENOMIC DNA]</scope>
    <source>
        <strain evidence="2 3">YK9</strain>
    </source>
</reference>
<gene>
    <name evidence="2" type="ORF">PaecuDRAFT_0707</name>
</gene>
<keyword evidence="3" id="KW-1185">Reference proteome</keyword>
<dbReference type="SUPFAM" id="SSF53474">
    <property type="entry name" value="alpha/beta-Hydrolases"/>
    <property type="match status" value="1"/>
</dbReference>
<dbReference type="PANTHER" id="PTHR48098:SF1">
    <property type="entry name" value="DIACYLGLYCEROL ACYLTRANSFERASE_MYCOLYLTRANSFERASE AG85A"/>
    <property type="match status" value="1"/>
</dbReference>
<dbReference type="GO" id="GO:0016747">
    <property type="term" value="F:acyltransferase activity, transferring groups other than amino-acyl groups"/>
    <property type="evidence" value="ECO:0007669"/>
    <property type="project" value="TreeGrafter"/>
</dbReference>
<dbReference type="eggNOG" id="COG0627">
    <property type="taxonomic scope" value="Bacteria"/>
</dbReference>
<evidence type="ECO:0000256" key="1">
    <source>
        <dbReference type="SAM" id="SignalP"/>
    </source>
</evidence>
<evidence type="ECO:0000313" key="2">
    <source>
        <dbReference type="EMBL" id="EFM12027.1"/>
    </source>
</evidence>
<dbReference type="InterPro" id="IPR050583">
    <property type="entry name" value="Mycobacterial_A85_antigen"/>
</dbReference>
<organism evidence="2 3">
    <name type="scientific">Paenibacillus curdlanolyticus YK9</name>
    <dbReference type="NCBI Taxonomy" id="717606"/>
    <lineage>
        <taxon>Bacteria</taxon>
        <taxon>Bacillati</taxon>
        <taxon>Bacillota</taxon>
        <taxon>Bacilli</taxon>
        <taxon>Bacillales</taxon>
        <taxon>Paenibacillaceae</taxon>
        <taxon>Paenibacillus</taxon>
    </lineage>
</organism>
<evidence type="ECO:0000313" key="3">
    <source>
        <dbReference type="Proteomes" id="UP000005387"/>
    </source>
</evidence>
<dbReference type="PANTHER" id="PTHR48098">
    <property type="entry name" value="ENTEROCHELIN ESTERASE-RELATED"/>
    <property type="match status" value="1"/>
</dbReference>
<dbReference type="RefSeq" id="WP_006036722.1">
    <property type="nucleotide sequence ID" value="NZ_AEDD01000002.1"/>
</dbReference>
<feature type="signal peptide" evidence="1">
    <location>
        <begin position="1"/>
        <end position="21"/>
    </location>
</feature>
<dbReference type="EMBL" id="AEDD01000002">
    <property type="protein sequence ID" value="EFM12027.1"/>
    <property type="molecule type" value="Genomic_DNA"/>
</dbReference>
<protein>
    <submittedName>
        <fullName evidence="2">Putative esterase</fullName>
    </submittedName>
</protein>
<sequence length="303" mass="33768">MRKAFVGSLLLSVLCAGCSSASEETLNGSSEQSTAGTANKAGSHIQHIQVGSQVLGRDMAVDVYLPPGYSDQQQYPVLYMLHGYGGNASTWFDWLDLDGAADRLIHEGKLQPIIIVSPDIARSFGINSIPGQGVNQGDVDEGLYETYLNEELVAYMDSHYRTLASRESRYIGGFSMGGYAALYLAMTHVEDYSKAGGHSAALWDYTDTDLYTGQRDWLYPTEELRRLRDPIWMASYKAKPQQGLEMYLDAGESDELAEKDEKLYDALKAGGYKVEWHLSEGGHDINYWSSQLDNYLLFYAKKR</sequence>
<dbReference type="OrthoDB" id="9777383at2"/>
<dbReference type="Pfam" id="PF00756">
    <property type="entry name" value="Esterase"/>
    <property type="match status" value="1"/>
</dbReference>